<gene>
    <name evidence="7" type="ORF">RIMI_LOCUS2396409</name>
</gene>
<evidence type="ECO:0000256" key="3">
    <source>
        <dbReference type="ARBA" id="ARBA00023163"/>
    </source>
</evidence>
<keyword evidence="8" id="KW-1185">Reference proteome</keyword>
<evidence type="ECO:0000256" key="2">
    <source>
        <dbReference type="ARBA" id="ARBA00023125"/>
    </source>
</evidence>
<comment type="caution">
    <text evidence="7">The sequence shown here is derived from an EMBL/GenBank/DDBJ whole genome shotgun (WGS) entry which is preliminary data.</text>
</comment>
<dbReference type="InterPro" id="IPR036390">
    <property type="entry name" value="WH_DNA-bd_sf"/>
</dbReference>
<evidence type="ECO:0000256" key="5">
    <source>
        <dbReference type="SAM" id="MobiDB-lite"/>
    </source>
</evidence>
<feature type="DNA-binding region" description="Fork-head" evidence="4">
    <location>
        <begin position="248"/>
        <end position="293"/>
    </location>
</feature>
<dbReference type="SMART" id="SM00339">
    <property type="entry name" value="FH"/>
    <property type="match status" value="1"/>
</dbReference>
<dbReference type="Proteomes" id="UP001176940">
    <property type="component" value="Unassembled WGS sequence"/>
</dbReference>
<evidence type="ECO:0000256" key="4">
    <source>
        <dbReference type="PROSITE-ProRule" id="PRU00089"/>
    </source>
</evidence>
<reference evidence="7" key="1">
    <citation type="submission" date="2023-07" db="EMBL/GenBank/DDBJ databases">
        <authorList>
            <person name="Stuckert A."/>
        </authorList>
    </citation>
    <scope>NUCLEOTIDE SEQUENCE</scope>
</reference>
<feature type="compositionally biased region" description="Low complexity" evidence="5">
    <location>
        <begin position="182"/>
        <end position="203"/>
    </location>
</feature>
<comment type="subcellular location">
    <subcellularLocation>
        <location evidence="4">Nucleus</location>
    </subcellularLocation>
</comment>
<dbReference type="PROSITE" id="PS50039">
    <property type="entry name" value="FORK_HEAD_3"/>
    <property type="match status" value="1"/>
</dbReference>
<evidence type="ECO:0000313" key="8">
    <source>
        <dbReference type="Proteomes" id="UP001176940"/>
    </source>
</evidence>
<dbReference type="PANTHER" id="PTHR45796:SF3">
    <property type="entry name" value="FORKHEAD BOX PROTEIN P1"/>
    <property type="match status" value="1"/>
</dbReference>
<keyword evidence="3" id="KW-0804">Transcription</keyword>
<keyword evidence="1" id="KW-0805">Transcription regulation</keyword>
<evidence type="ECO:0000256" key="1">
    <source>
        <dbReference type="ARBA" id="ARBA00023015"/>
    </source>
</evidence>
<dbReference type="InterPro" id="IPR050998">
    <property type="entry name" value="FOXP"/>
</dbReference>
<proteinExistence type="predicted"/>
<feature type="domain" description="Fork-head" evidence="6">
    <location>
        <begin position="248"/>
        <end position="293"/>
    </location>
</feature>
<name>A0ABN9KXG4_9NEOB</name>
<feature type="region of interest" description="Disordered" evidence="5">
    <location>
        <begin position="178"/>
        <end position="206"/>
    </location>
</feature>
<keyword evidence="2 4" id="KW-0238">DNA-binding</keyword>
<dbReference type="InterPro" id="IPR001766">
    <property type="entry name" value="Fork_head_dom"/>
</dbReference>
<evidence type="ECO:0000313" key="7">
    <source>
        <dbReference type="EMBL" id="CAJ0924967.1"/>
    </source>
</evidence>
<evidence type="ECO:0000259" key="6">
    <source>
        <dbReference type="PROSITE" id="PS50039"/>
    </source>
</evidence>
<dbReference type="SUPFAM" id="SSF46785">
    <property type="entry name" value="Winged helix' DNA-binding domain"/>
    <property type="match status" value="1"/>
</dbReference>
<sequence length="308" mass="34102">MRTLPVKAHNLQEMGGVGRVFVSLQEVRDGLCLSTRRVGRSLSLFKKSGKVFVSLQEVRDGSLSIYKKSGKVFVSLQEVREGLGLSTESGALTYSAALYTIIITVPDGAHNLESLSFSIGAGENPQKRSDMLRNHGNQGKHRVTKRGPALSYPMFTLVTSEDIAGSLNLVSSVTLSKTASEPSPQSLPHTPTTPTTPLTPLTQGPSVITTTSIHNVGPIRRRYSDKYNVPISSDIAQNQEFYKNAEVRPPFTYASLIRQAILESPEKQLTLNEIYNWFTRMFAYFRRNAATWKIYVEAISLNDMSEDI</sequence>
<protein>
    <recommendedName>
        <fullName evidence="6">Fork-head domain-containing protein</fullName>
    </recommendedName>
</protein>
<accession>A0ABN9KXG4</accession>
<dbReference type="EMBL" id="CAUEEQ010003335">
    <property type="protein sequence ID" value="CAJ0924967.1"/>
    <property type="molecule type" value="Genomic_DNA"/>
</dbReference>
<dbReference type="InterPro" id="IPR036388">
    <property type="entry name" value="WH-like_DNA-bd_sf"/>
</dbReference>
<dbReference type="PANTHER" id="PTHR45796">
    <property type="entry name" value="FORKHEAD BOX P, ISOFORM C"/>
    <property type="match status" value="1"/>
</dbReference>
<dbReference type="PRINTS" id="PR00053">
    <property type="entry name" value="FORKHEAD"/>
</dbReference>
<keyword evidence="4" id="KW-0539">Nucleus</keyword>
<organism evidence="7 8">
    <name type="scientific">Ranitomeya imitator</name>
    <name type="common">mimic poison frog</name>
    <dbReference type="NCBI Taxonomy" id="111125"/>
    <lineage>
        <taxon>Eukaryota</taxon>
        <taxon>Metazoa</taxon>
        <taxon>Chordata</taxon>
        <taxon>Craniata</taxon>
        <taxon>Vertebrata</taxon>
        <taxon>Euteleostomi</taxon>
        <taxon>Amphibia</taxon>
        <taxon>Batrachia</taxon>
        <taxon>Anura</taxon>
        <taxon>Neobatrachia</taxon>
        <taxon>Hyloidea</taxon>
        <taxon>Dendrobatidae</taxon>
        <taxon>Dendrobatinae</taxon>
        <taxon>Ranitomeya</taxon>
    </lineage>
</organism>
<dbReference type="Gene3D" id="1.10.10.10">
    <property type="entry name" value="Winged helix-like DNA-binding domain superfamily/Winged helix DNA-binding domain"/>
    <property type="match status" value="1"/>
</dbReference>
<dbReference type="Pfam" id="PF00250">
    <property type="entry name" value="Forkhead"/>
    <property type="match status" value="1"/>
</dbReference>